<dbReference type="RefSeq" id="WP_212521300.1">
    <property type="nucleotide sequence ID" value="NZ_JAGSOH010000118.1"/>
</dbReference>
<name>A0A941IP75_9ACTN</name>
<evidence type="ECO:0000313" key="2">
    <source>
        <dbReference type="Proteomes" id="UP000676325"/>
    </source>
</evidence>
<organism evidence="1 2">
    <name type="scientific">Actinospica acidithermotolerans</name>
    <dbReference type="NCBI Taxonomy" id="2828514"/>
    <lineage>
        <taxon>Bacteria</taxon>
        <taxon>Bacillati</taxon>
        <taxon>Actinomycetota</taxon>
        <taxon>Actinomycetes</taxon>
        <taxon>Catenulisporales</taxon>
        <taxon>Actinospicaceae</taxon>
        <taxon>Actinospica</taxon>
    </lineage>
</organism>
<dbReference type="AlphaFoldDB" id="A0A941IP75"/>
<dbReference type="Proteomes" id="UP000676325">
    <property type="component" value="Unassembled WGS sequence"/>
</dbReference>
<evidence type="ECO:0000313" key="1">
    <source>
        <dbReference type="EMBL" id="MBR7830171.1"/>
    </source>
</evidence>
<gene>
    <name evidence="1" type="ORF">KDK95_27960</name>
</gene>
<proteinExistence type="predicted"/>
<keyword evidence="2" id="KW-1185">Reference proteome</keyword>
<dbReference type="EMBL" id="JAGSOH010000118">
    <property type="protein sequence ID" value="MBR7830171.1"/>
    <property type="molecule type" value="Genomic_DNA"/>
</dbReference>
<reference evidence="1" key="1">
    <citation type="submission" date="2021-04" db="EMBL/GenBank/DDBJ databases">
        <title>Genome based classification of Actinospica acidithermotolerans sp. nov., an actinobacterium isolated from an Indonesian hot spring.</title>
        <authorList>
            <person name="Kusuma A.B."/>
            <person name="Putra K.E."/>
            <person name="Nafisah S."/>
            <person name="Loh J."/>
            <person name="Nouioui I."/>
            <person name="Goodfellow M."/>
        </authorList>
    </citation>
    <scope>NUCLEOTIDE SEQUENCE</scope>
    <source>
        <strain evidence="1">MGRD01-02</strain>
    </source>
</reference>
<comment type="caution">
    <text evidence="1">The sequence shown here is derived from an EMBL/GenBank/DDBJ whole genome shotgun (WGS) entry which is preliminary data.</text>
</comment>
<sequence>MPYFTDEQRPLATEAELRALYADALESEQARAMSAALDVLDDLPAHTRLFTPERTMRALSDHGFVYSHTAPNGAAYWRHPNPANRLDREYVIIPDPAAGFGDTPWRVGDLIWSLAQAAGVGMVQATARILKTGGDGDVGRGLCDAVR</sequence>
<accession>A0A941IP75</accession>
<protein>
    <submittedName>
        <fullName evidence="1">Uncharacterized protein</fullName>
    </submittedName>
</protein>